<evidence type="ECO:0000256" key="1">
    <source>
        <dbReference type="SAM" id="Phobius"/>
    </source>
</evidence>
<protein>
    <recommendedName>
        <fullName evidence="4">DUF4536 domain-containing protein</fullName>
    </recommendedName>
</protein>
<evidence type="ECO:0008006" key="4">
    <source>
        <dbReference type="Google" id="ProtNLM"/>
    </source>
</evidence>
<proteinExistence type="predicted"/>
<feature type="transmembrane region" description="Helical" evidence="1">
    <location>
        <begin position="12"/>
        <end position="35"/>
    </location>
</feature>
<evidence type="ECO:0000313" key="3">
    <source>
        <dbReference type="Proteomes" id="UP001524499"/>
    </source>
</evidence>
<dbReference type="EMBL" id="JANIBJ010000003">
    <property type="protein sequence ID" value="MCQ8103012.1"/>
    <property type="molecule type" value="Genomic_DNA"/>
</dbReference>
<sequence>MKRYSEDCSLCKVMRSMAFSGLGMGVGAGGAYLLGAGRQDMVYAGIVVAAMVVFGFLGRKTKS</sequence>
<comment type="caution">
    <text evidence="2">The sequence shown here is derived from an EMBL/GenBank/DDBJ whole genome shotgun (WGS) entry which is preliminary data.</text>
</comment>
<name>A0ABT1TC20_9GAMM</name>
<dbReference type="Proteomes" id="UP001524499">
    <property type="component" value="Unassembled WGS sequence"/>
</dbReference>
<accession>A0ABT1TC20</accession>
<gene>
    <name evidence="2" type="ORF">NP590_02740</name>
</gene>
<evidence type="ECO:0000313" key="2">
    <source>
        <dbReference type="EMBL" id="MCQ8103012.1"/>
    </source>
</evidence>
<dbReference type="RefSeq" id="WP_256600661.1">
    <property type="nucleotide sequence ID" value="NZ_JANIBJ010000003.1"/>
</dbReference>
<keyword evidence="1" id="KW-0472">Membrane</keyword>
<feature type="transmembrane region" description="Helical" evidence="1">
    <location>
        <begin position="41"/>
        <end position="58"/>
    </location>
</feature>
<keyword evidence="3" id="KW-1185">Reference proteome</keyword>
<keyword evidence="1" id="KW-0812">Transmembrane</keyword>
<keyword evidence="1" id="KW-1133">Transmembrane helix</keyword>
<reference evidence="2 3" key="1">
    <citation type="submission" date="2022-07" db="EMBL/GenBank/DDBJ databases">
        <title>Methylomonas rivi sp. nov., Methylomonas rosea sp. nov., Methylomonas aureus sp. nov. and Methylomonas subterranea sp. nov., four novel methanotrophs isolated from a freshwater creek and the deep terrestrial subsurface.</title>
        <authorList>
            <person name="Abin C."/>
            <person name="Sankaranarayanan K."/>
            <person name="Garner C."/>
            <person name="Sindelar R."/>
            <person name="Kotary K."/>
            <person name="Garner R."/>
            <person name="Barclay S."/>
            <person name="Lawson P."/>
            <person name="Krumholz L."/>
        </authorList>
    </citation>
    <scope>NUCLEOTIDE SEQUENCE [LARGE SCALE GENOMIC DNA]</scope>
    <source>
        <strain evidence="2 3">SURF-2</strain>
    </source>
</reference>
<organism evidence="2 3">
    <name type="scientific">Methylomonas subterranea</name>
    <dbReference type="NCBI Taxonomy" id="2952225"/>
    <lineage>
        <taxon>Bacteria</taxon>
        <taxon>Pseudomonadati</taxon>
        <taxon>Pseudomonadota</taxon>
        <taxon>Gammaproteobacteria</taxon>
        <taxon>Methylococcales</taxon>
        <taxon>Methylococcaceae</taxon>
        <taxon>Methylomonas</taxon>
    </lineage>
</organism>